<evidence type="ECO:0000313" key="12">
    <source>
        <dbReference type="EMBL" id="VAW63676.1"/>
    </source>
</evidence>
<proteinExistence type="inferred from homology"/>
<dbReference type="PANTHER" id="PTHR34182:SF1">
    <property type="entry name" value="PROTEIN-EXPORT MEMBRANE PROTEIN SECG"/>
    <property type="match status" value="1"/>
</dbReference>
<dbReference type="PANTHER" id="PTHR34182">
    <property type="entry name" value="PROTEIN-EXPORT MEMBRANE PROTEIN SECG"/>
    <property type="match status" value="1"/>
</dbReference>
<evidence type="ECO:0000256" key="2">
    <source>
        <dbReference type="ARBA" id="ARBA00008445"/>
    </source>
</evidence>
<organism evidence="12">
    <name type="scientific">hydrothermal vent metagenome</name>
    <dbReference type="NCBI Taxonomy" id="652676"/>
    <lineage>
        <taxon>unclassified sequences</taxon>
        <taxon>metagenomes</taxon>
        <taxon>ecological metagenomes</taxon>
    </lineage>
</organism>
<keyword evidence="3" id="KW-0813">Transport</keyword>
<evidence type="ECO:0000256" key="10">
    <source>
        <dbReference type="SAM" id="MobiDB-lite"/>
    </source>
</evidence>
<sequence>MISILLVIHVLLSLSIIGLVLLQRGKGADAGASLGGGSSGSVFGARGAANFLSRSTAVLATAFFITSLGLAYLSSNMQTGNNVANGSVIEQPAVLPDSDIPAALDMPPATSDVPAATATTPSATEDIPASDLPPATE</sequence>
<dbReference type="GO" id="GO:0009306">
    <property type="term" value="P:protein secretion"/>
    <property type="evidence" value="ECO:0007669"/>
    <property type="project" value="InterPro"/>
</dbReference>
<dbReference type="Pfam" id="PF03840">
    <property type="entry name" value="SecG"/>
    <property type="match status" value="1"/>
</dbReference>
<keyword evidence="9 11" id="KW-0472">Membrane</keyword>
<evidence type="ECO:0000256" key="8">
    <source>
        <dbReference type="ARBA" id="ARBA00023010"/>
    </source>
</evidence>
<name>A0A3B0Y5L2_9ZZZZ</name>
<evidence type="ECO:0000256" key="7">
    <source>
        <dbReference type="ARBA" id="ARBA00022989"/>
    </source>
</evidence>
<protein>
    <submittedName>
        <fullName evidence="12">Protein translocase membrane subunit SecG</fullName>
    </submittedName>
</protein>
<dbReference type="GO" id="GO:0015450">
    <property type="term" value="F:protein-transporting ATPase activity"/>
    <property type="evidence" value="ECO:0007669"/>
    <property type="project" value="InterPro"/>
</dbReference>
<dbReference type="InterPro" id="IPR004692">
    <property type="entry name" value="SecG"/>
</dbReference>
<dbReference type="GO" id="GO:0065002">
    <property type="term" value="P:intracellular protein transmembrane transport"/>
    <property type="evidence" value="ECO:0007669"/>
    <property type="project" value="TreeGrafter"/>
</dbReference>
<evidence type="ECO:0000256" key="4">
    <source>
        <dbReference type="ARBA" id="ARBA00022475"/>
    </source>
</evidence>
<keyword evidence="8" id="KW-0811">Translocation</keyword>
<evidence type="ECO:0000256" key="3">
    <source>
        <dbReference type="ARBA" id="ARBA00022448"/>
    </source>
</evidence>
<keyword evidence="4" id="KW-1003">Cell membrane</keyword>
<reference evidence="12" key="1">
    <citation type="submission" date="2018-06" db="EMBL/GenBank/DDBJ databases">
        <authorList>
            <person name="Zhirakovskaya E."/>
        </authorList>
    </citation>
    <scope>NUCLEOTIDE SEQUENCE</scope>
</reference>
<dbReference type="GO" id="GO:0043952">
    <property type="term" value="P:protein transport by the Sec complex"/>
    <property type="evidence" value="ECO:0007669"/>
    <property type="project" value="TreeGrafter"/>
</dbReference>
<gene>
    <name evidence="12" type="ORF">MNBD_GAMMA11-1479</name>
</gene>
<evidence type="ECO:0000256" key="6">
    <source>
        <dbReference type="ARBA" id="ARBA00022927"/>
    </source>
</evidence>
<evidence type="ECO:0000256" key="9">
    <source>
        <dbReference type="ARBA" id="ARBA00023136"/>
    </source>
</evidence>
<keyword evidence="7 11" id="KW-1133">Transmembrane helix</keyword>
<dbReference type="NCBIfam" id="TIGR00810">
    <property type="entry name" value="secG"/>
    <property type="match status" value="1"/>
</dbReference>
<feature type="transmembrane region" description="Helical" evidence="11">
    <location>
        <begin position="51"/>
        <end position="73"/>
    </location>
</feature>
<dbReference type="PRINTS" id="PR01651">
    <property type="entry name" value="SECGEXPORT"/>
</dbReference>
<evidence type="ECO:0000256" key="1">
    <source>
        <dbReference type="ARBA" id="ARBA00004651"/>
    </source>
</evidence>
<evidence type="ECO:0000256" key="11">
    <source>
        <dbReference type="SAM" id="Phobius"/>
    </source>
</evidence>
<keyword evidence="6" id="KW-0653">Protein transport</keyword>
<dbReference type="EMBL" id="UOFG01000208">
    <property type="protein sequence ID" value="VAW63676.1"/>
    <property type="molecule type" value="Genomic_DNA"/>
</dbReference>
<dbReference type="GO" id="GO:0005886">
    <property type="term" value="C:plasma membrane"/>
    <property type="evidence" value="ECO:0007669"/>
    <property type="project" value="UniProtKB-SubCell"/>
</dbReference>
<comment type="similarity">
    <text evidence="2">Belongs to the SecG family.</text>
</comment>
<accession>A0A3B0Y5L2</accession>
<evidence type="ECO:0000256" key="5">
    <source>
        <dbReference type="ARBA" id="ARBA00022692"/>
    </source>
</evidence>
<keyword evidence="5 11" id="KW-0812">Transmembrane</keyword>
<feature type="region of interest" description="Disordered" evidence="10">
    <location>
        <begin position="105"/>
        <end position="137"/>
    </location>
</feature>
<comment type="subcellular location">
    <subcellularLocation>
        <location evidence="1">Cell membrane</location>
        <topology evidence="1">Multi-pass membrane protein</topology>
    </subcellularLocation>
</comment>
<feature type="compositionally biased region" description="Low complexity" evidence="10">
    <location>
        <begin position="107"/>
        <end position="124"/>
    </location>
</feature>
<dbReference type="AlphaFoldDB" id="A0A3B0Y5L2"/>